<evidence type="ECO:0000256" key="8">
    <source>
        <dbReference type="ARBA" id="ARBA00023034"/>
    </source>
</evidence>
<dbReference type="InterPro" id="IPR002659">
    <property type="entry name" value="Glyco_trans_31"/>
</dbReference>
<evidence type="ECO:0000256" key="1">
    <source>
        <dbReference type="ARBA" id="ARBA00004323"/>
    </source>
</evidence>
<evidence type="ECO:0000256" key="3">
    <source>
        <dbReference type="ARBA" id="ARBA00022676"/>
    </source>
</evidence>
<name>A0AAV4ALH1_9GAST</name>
<keyword evidence="12" id="KW-1185">Reference proteome</keyword>
<dbReference type="EC" id="2.4.1.-" evidence="10"/>
<dbReference type="EMBL" id="BLXT01003865">
    <property type="protein sequence ID" value="GFO07426.1"/>
    <property type="molecule type" value="Genomic_DNA"/>
</dbReference>
<evidence type="ECO:0000256" key="5">
    <source>
        <dbReference type="ARBA" id="ARBA00022692"/>
    </source>
</evidence>
<proteinExistence type="inferred from homology"/>
<organism evidence="11 12">
    <name type="scientific">Plakobranchus ocellatus</name>
    <dbReference type="NCBI Taxonomy" id="259542"/>
    <lineage>
        <taxon>Eukaryota</taxon>
        <taxon>Metazoa</taxon>
        <taxon>Spiralia</taxon>
        <taxon>Lophotrochozoa</taxon>
        <taxon>Mollusca</taxon>
        <taxon>Gastropoda</taxon>
        <taxon>Heterobranchia</taxon>
        <taxon>Euthyneura</taxon>
        <taxon>Panpulmonata</taxon>
        <taxon>Sacoglossa</taxon>
        <taxon>Placobranchoidea</taxon>
        <taxon>Plakobranchidae</taxon>
        <taxon>Plakobranchus</taxon>
    </lineage>
</organism>
<protein>
    <recommendedName>
        <fullName evidence="10">Hexosyltransferase</fullName>
        <ecNumber evidence="10">2.4.1.-</ecNumber>
    </recommendedName>
</protein>
<comment type="subcellular location">
    <subcellularLocation>
        <location evidence="1 10">Golgi apparatus membrane</location>
        <topology evidence="1 10">Single-pass type II membrane protein</topology>
    </subcellularLocation>
</comment>
<keyword evidence="4" id="KW-0808">Transferase</keyword>
<keyword evidence="6 10" id="KW-0735">Signal-anchor</keyword>
<evidence type="ECO:0000256" key="10">
    <source>
        <dbReference type="RuleBase" id="RU363063"/>
    </source>
</evidence>
<dbReference type="GO" id="GO:0000139">
    <property type="term" value="C:Golgi membrane"/>
    <property type="evidence" value="ECO:0007669"/>
    <property type="project" value="UniProtKB-SubCell"/>
</dbReference>
<dbReference type="GO" id="GO:0016758">
    <property type="term" value="F:hexosyltransferase activity"/>
    <property type="evidence" value="ECO:0007669"/>
    <property type="project" value="InterPro"/>
</dbReference>
<reference evidence="11 12" key="1">
    <citation type="journal article" date="2021" name="Elife">
        <title>Chloroplast acquisition without the gene transfer in kleptoplastic sea slugs, Plakobranchus ocellatus.</title>
        <authorList>
            <person name="Maeda T."/>
            <person name="Takahashi S."/>
            <person name="Yoshida T."/>
            <person name="Shimamura S."/>
            <person name="Takaki Y."/>
            <person name="Nagai Y."/>
            <person name="Toyoda A."/>
            <person name="Suzuki Y."/>
            <person name="Arimoto A."/>
            <person name="Ishii H."/>
            <person name="Satoh N."/>
            <person name="Nishiyama T."/>
            <person name="Hasebe M."/>
            <person name="Maruyama T."/>
            <person name="Minagawa J."/>
            <person name="Obokata J."/>
            <person name="Shigenobu S."/>
        </authorList>
    </citation>
    <scope>NUCLEOTIDE SEQUENCE [LARGE SCALE GENOMIC DNA]</scope>
</reference>
<evidence type="ECO:0000256" key="2">
    <source>
        <dbReference type="ARBA" id="ARBA00008661"/>
    </source>
</evidence>
<sequence length="366" mass="41824">MGRKRRIARSFGYNSALNRLFAALFIVLFVYVIVMIFLKTAQMSWKKESDLYHPHIRAREKKKSMTGPKVKTQVPEKLSRLAERGADVDAWSRLYTKSRLPPLSESSLLIPGSEEEIFTRKLLAIRYKKLISHYQYSFRYTIDPAMVCSQQRADVLVAATMPAHSKEGRHLFREHMWSGYGGFYNRAQGVVLLFFNGVPNGTNHQLALDKESRLYGDIVQASYRERPGDDVDSVKIVSALEWMTSRCQSAKYVIMATQTCQVNIPLMMTELQQKRPEGPLFILGRSAPLPPQLEYFIFHHVTDWREHKILFLARGCKGFPMSVARLLSEAAPRLPVQQPGDMLFSVSASLLNIPCLDNKAFYLGLK</sequence>
<keyword evidence="5 10" id="KW-0812">Transmembrane</keyword>
<keyword evidence="7 10" id="KW-1133">Transmembrane helix</keyword>
<dbReference type="GO" id="GO:0006493">
    <property type="term" value="P:protein O-linked glycosylation"/>
    <property type="evidence" value="ECO:0007669"/>
    <property type="project" value="TreeGrafter"/>
</dbReference>
<feature type="transmembrane region" description="Helical" evidence="10">
    <location>
        <begin position="20"/>
        <end position="38"/>
    </location>
</feature>
<dbReference type="PANTHER" id="PTHR11214:SF3">
    <property type="entry name" value="BETA-1,3-GALACTOSYLTRANSFERASE 6"/>
    <property type="match status" value="1"/>
</dbReference>
<dbReference type="AlphaFoldDB" id="A0AAV4ALH1"/>
<evidence type="ECO:0000313" key="11">
    <source>
        <dbReference type="EMBL" id="GFO07426.1"/>
    </source>
</evidence>
<dbReference type="Pfam" id="PF01762">
    <property type="entry name" value="Galactosyl_T"/>
    <property type="match status" value="1"/>
</dbReference>
<comment type="similarity">
    <text evidence="2 10">Belongs to the glycosyltransferase 31 family.</text>
</comment>
<evidence type="ECO:0000313" key="12">
    <source>
        <dbReference type="Proteomes" id="UP000735302"/>
    </source>
</evidence>
<evidence type="ECO:0000256" key="6">
    <source>
        <dbReference type="ARBA" id="ARBA00022968"/>
    </source>
</evidence>
<evidence type="ECO:0000256" key="4">
    <source>
        <dbReference type="ARBA" id="ARBA00022679"/>
    </source>
</evidence>
<evidence type="ECO:0000256" key="7">
    <source>
        <dbReference type="ARBA" id="ARBA00022989"/>
    </source>
</evidence>
<keyword evidence="3 10" id="KW-0328">Glycosyltransferase</keyword>
<accession>A0AAV4ALH1</accession>
<gene>
    <name evidence="11" type="ORF">PoB_003393100</name>
</gene>
<dbReference type="Proteomes" id="UP000735302">
    <property type="component" value="Unassembled WGS sequence"/>
</dbReference>
<comment type="caution">
    <text evidence="11">The sequence shown here is derived from an EMBL/GenBank/DDBJ whole genome shotgun (WGS) entry which is preliminary data.</text>
</comment>
<keyword evidence="8 10" id="KW-0333">Golgi apparatus</keyword>
<evidence type="ECO:0000256" key="9">
    <source>
        <dbReference type="ARBA" id="ARBA00023136"/>
    </source>
</evidence>
<keyword evidence="9 10" id="KW-0472">Membrane</keyword>
<dbReference type="PANTHER" id="PTHR11214">
    <property type="entry name" value="BETA-1,3-N-ACETYLGLUCOSAMINYLTRANSFERASE"/>
    <property type="match status" value="1"/>
</dbReference>